<evidence type="ECO:0000313" key="2">
    <source>
        <dbReference type="Proteomes" id="UP001596043"/>
    </source>
</evidence>
<gene>
    <name evidence="1" type="ORF">ACFO3O_05070</name>
</gene>
<dbReference type="Proteomes" id="UP001596043">
    <property type="component" value="Unassembled WGS sequence"/>
</dbReference>
<evidence type="ECO:0000313" key="1">
    <source>
        <dbReference type="EMBL" id="MFC4633266.1"/>
    </source>
</evidence>
<keyword evidence="1" id="KW-0378">Hydrolase</keyword>
<dbReference type="EMBL" id="JBHSFV010000002">
    <property type="protein sequence ID" value="MFC4633266.1"/>
    <property type="molecule type" value="Genomic_DNA"/>
</dbReference>
<sequence>MKRNIFLYLFLFAALWIVYQFVHNKKFYENQQKSFTKLETKYQTAKDSIVTLQQRLGETEYFGLRSNANAYEYYEDSPQEIAEIIQQVTDGIISKNTLEGNVFIPYKGDEREYQINQVHLLNHRWLIADFSDGNTWGELLIEYFINEDNSIDYRVIDSLLYPL</sequence>
<reference evidence="2" key="1">
    <citation type="journal article" date="2019" name="Int. J. Syst. Evol. Microbiol.">
        <title>The Global Catalogue of Microorganisms (GCM) 10K type strain sequencing project: providing services to taxonomists for standard genome sequencing and annotation.</title>
        <authorList>
            <consortium name="The Broad Institute Genomics Platform"/>
            <consortium name="The Broad Institute Genome Sequencing Center for Infectious Disease"/>
            <person name="Wu L."/>
            <person name="Ma J."/>
        </authorList>
    </citation>
    <scope>NUCLEOTIDE SEQUENCE [LARGE SCALE GENOMIC DNA]</scope>
    <source>
        <strain evidence="2">YJ-61-S</strain>
    </source>
</reference>
<accession>A0ABV9HSV9</accession>
<comment type="caution">
    <text evidence="1">The sequence shown here is derived from an EMBL/GenBank/DDBJ whole genome shotgun (WGS) entry which is preliminary data.</text>
</comment>
<dbReference type="RefSeq" id="WP_379977462.1">
    <property type="nucleotide sequence ID" value="NZ_JBHSFV010000002.1"/>
</dbReference>
<protein>
    <submittedName>
        <fullName evidence="1">Hydrolase</fullName>
    </submittedName>
</protein>
<organism evidence="1 2">
    <name type="scientific">Dokdonia ponticola</name>
    <dbReference type="NCBI Taxonomy" id="2041041"/>
    <lineage>
        <taxon>Bacteria</taxon>
        <taxon>Pseudomonadati</taxon>
        <taxon>Bacteroidota</taxon>
        <taxon>Flavobacteriia</taxon>
        <taxon>Flavobacteriales</taxon>
        <taxon>Flavobacteriaceae</taxon>
        <taxon>Dokdonia</taxon>
    </lineage>
</organism>
<keyword evidence="2" id="KW-1185">Reference proteome</keyword>
<proteinExistence type="predicted"/>
<name>A0ABV9HSV9_9FLAO</name>
<dbReference type="GO" id="GO:0016787">
    <property type="term" value="F:hydrolase activity"/>
    <property type="evidence" value="ECO:0007669"/>
    <property type="project" value="UniProtKB-KW"/>
</dbReference>